<proteinExistence type="predicted"/>
<sequence>MATDTLPVLPLEVIDTIMEIAVDTLDPKSVSSITLLSHHCRIIANKKRFFYIGGDSKTKTSSTDYDILATLIEEAAGYAMRGIHTFIAHVDIIIQEDCRARQMQVYIAIWNQIFRDDAILHTPVRKLEIRTTYFAKLQDRHPAMEPSLRSLIKESHINALELHSTTGLPFDLLWESKIEHLSLSWVGGWSVPDIVSDRLVPVYLKSLNIVTQPIGSFEVLDLLILLGGPKFSPLQYLTKLTLLTVCQAFPIELIEQTKRLETLSLNCCEEAYKVMADRLNPGGSLLSSRQFIHLKSLDLHYKLHAQSPSPSGPLAVCVVGNSLPPQLEKLYIKGSLDDTIRSTLTAPDYGLLDDNVLLKEAVSWDDNLSSAVSRRTKKPAVQIDLSIRCTFKKEDSFSCIWKDHWRQKFESAFWQCRSSLTHFSLSIHTSSALYEPWLFVLRSS</sequence>
<protein>
    <submittedName>
        <fullName evidence="1">Uncharacterized protein</fullName>
    </submittedName>
</protein>
<reference evidence="1" key="1">
    <citation type="submission" date="2021-02" db="EMBL/GenBank/DDBJ databases">
        <title>Psilocybe cubensis genome.</title>
        <authorList>
            <person name="Mckernan K.J."/>
            <person name="Crawford S."/>
            <person name="Trippe A."/>
            <person name="Kane L.T."/>
            <person name="Mclaughlin S."/>
        </authorList>
    </citation>
    <scope>NUCLEOTIDE SEQUENCE [LARGE SCALE GENOMIC DNA]</scope>
    <source>
        <strain evidence="1">MGC-MH-2018</strain>
    </source>
</reference>
<dbReference type="EMBL" id="JAFIQS010000013">
    <property type="protein sequence ID" value="KAG5163794.1"/>
    <property type="molecule type" value="Genomic_DNA"/>
</dbReference>
<dbReference type="AlphaFoldDB" id="A0A8H7XQ58"/>
<comment type="caution">
    <text evidence="1">The sequence shown here is derived from an EMBL/GenBank/DDBJ whole genome shotgun (WGS) entry which is preliminary data.</text>
</comment>
<organism evidence="1">
    <name type="scientific">Psilocybe cubensis</name>
    <name type="common">Psychedelic mushroom</name>
    <name type="synonym">Stropharia cubensis</name>
    <dbReference type="NCBI Taxonomy" id="181762"/>
    <lineage>
        <taxon>Eukaryota</taxon>
        <taxon>Fungi</taxon>
        <taxon>Dikarya</taxon>
        <taxon>Basidiomycota</taxon>
        <taxon>Agaricomycotina</taxon>
        <taxon>Agaricomycetes</taxon>
        <taxon>Agaricomycetidae</taxon>
        <taxon>Agaricales</taxon>
        <taxon>Agaricineae</taxon>
        <taxon>Strophariaceae</taxon>
        <taxon>Psilocybe</taxon>
    </lineage>
</organism>
<evidence type="ECO:0000313" key="1">
    <source>
        <dbReference type="EMBL" id="KAG5163794.1"/>
    </source>
</evidence>
<accession>A0A8H7XQ58</accession>
<gene>
    <name evidence="1" type="ORF">JR316_010985</name>
</gene>
<name>A0A8H7XQ58_PSICU</name>
<dbReference type="OrthoDB" id="3131666at2759"/>